<feature type="domain" description="O-methyltransferase C-terminal" evidence="5">
    <location>
        <begin position="138"/>
        <end position="350"/>
    </location>
</feature>
<keyword evidence="3" id="KW-0949">S-adenosyl-L-methionine</keyword>
<proteinExistence type="predicted"/>
<feature type="domain" description="O-methyltransferase dimerisation" evidence="6">
    <location>
        <begin position="42"/>
        <end position="113"/>
    </location>
</feature>
<dbReference type="Pfam" id="PF00891">
    <property type="entry name" value="Methyltransf_2"/>
    <property type="match status" value="1"/>
</dbReference>
<evidence type="ECO:0000259" key="5">
    <source>
        <dbReference type="Pfam" id="PF00891"/>
    </source>
</evidence>
<dbReference type="GO" id="GO:0046983">
    <property type="term" value="F:protein dimerization activity"/>
    <property type="evidence" value="ECO:0007669"/>
    <property type="project" value="InterPro"/>
</dbReference>
<protein>
    <submittedName>
        <fullName evidence="7">Hydroxyneurosporene-O-methyltransferase</fullName>
    </submittedName>
</protein>
<dbReference type="InterPro" id="IPR016461">
    <property type="entry name" value="COMT-like"/>
</dbReference>
<evidence type="ECO:0000313" key="8">
    <source>
        <dbReference type="Proteomes" id="UP000238071"/>
    </source>
</evidence>
<comment type="caution">
    <text evidence="7">The sequence shown here is derived from an EMBL/GenBank/DDBJ whole genome shotgun (WGS) entry which is preliminary data.</text>
</comment>
<dbReference type="InterPro" id="IPR036388">
    <property type="entry name" value="WH-like_DNA-bd_sf"/>
</dbReference>
<name>A0A2S6H778_9GAMM</name>
<dbReference type="EMBL" id="PTIY01000002">
    <property type="protein sequence ID" value="PPK73270.1"/>
    <property type="molecule type" value="Genomic_DNA"/>
</dbReference>
<dbReference type="PANTHER" id="PTHR43712:SF2">
    <property type="entry name" value="O-METHYLTRANSFERASE CICE"/>
    <property type="match status" value="1"/>
</dbReference>
<dbReference type="InterPro" id="IPR029063">
    <property type="entry name" value="SAM-dependent_MTases_sf"/>
</dbReference>
<dbReference type="OrthoDB" id="582216at2"/>
<sequence length="377" mass="41854">MSLQKNSGAVRRFAKLMKLAAWLQNIPNKITPPPFRLIQIGSAFWQSRVLYVATRLDIASVLADESLAVEAVAARVFAQPDALYRLLRMLASMGIFDEVSPRVFKNNALSAYLREDNPKNVRAMILMHNSIEMSGPWYEQLEHGVRSGDVPFQLSHGRELYAYMDDHAEFDALFARAMDSVGALTGDSFATDFDWRRFDRIIDVGGSNGSKSLALLKRYPHLTALVFDRNRVVQTAASHWIGKESPTLLSRLTFQAGNLLDSAPAAKSDKDIYLLSAVLHGMDDANCVKVLRNLSTASAGTGARIALMELVVSELSADFSSTAFDMQMFMATRGRERTLSEWQSLFDQSGLALEELVRLQSLGKILVLRPKNGISAF</sequence>
<evidence type="ECO:0000256" key="3">
    <source>
        <dbReference type="ARBA" id="ARBA00022691"/>
    </source>
</evidence>
<evidence type="ECO:0000259" key="6">
    <source>
        <dbReference type="Pfam" id="PF08100"/>
    </source>
</evidence>
<evidence type="ECO:0000256" key="2">
    <source>
        <dbReference type="ARBA" id="ARBA00022679"/>
    </source>
</evidence>
<dbReference type="SUPFAM" id="SSF46785">
    <property type="entry name" value="Winged helix' DNA-binding domain"/>
    <property type="match status" value="1"/>
</dbReference>
<dbReference type="GO" id="GO:0032259">
    <property type="term" value="P:methylation"/>
    <property type="evidence" value="ECO:0007669"/>
    <property type="project" value="UniProtKB-KW"/>
</dbReference>
<evidence type="ECO:0000256" key="4">
    <source>
        <dbReference type="PIRSR" id="PIRSR005739-1"/>
    </source>
</evidence>
<dbReference type="InterPro" id="IPR001077">
    <property type="entry name" value="COMT_C"/>
</dbReference>
<dbReference type="GO" id="GO:0008171">
    <property type="term" value="F:O-methyltransferase activity"/>
    <property type="evidence" value="ECO:0007669"/>
    <property type="project" value="InterPro"/>
</dbReference>
<organism evidence="7 8">
    <name type="scientific">Methylobacter tundripaludum</name>
    <dbReference type="NCBI Taxonomy" id="173365"/>
    <lineage>
        <taxon>Bacteria</taxon>
        <taxon>Pseudomonadati</taxon>
        <taxon>Pseudomonadota</taxon>
        <taxon>Gammaproteobacteria</taxon>
        <taxon>Methylococcales</taxon>
        <taxon>Methylococcaceae</taxon>
        <taxon>Methylobacter</taxon>
    </lineage>
</organism>
<dbReference type="PANTHER" id="PTHR43712">
    <property type="entry name" value="PUTATIVE (AFU_ORTHOLOGUE AFUA_4G14580)-RELATED"/>
    <property type="match status" value="1"/>
</dbReference>
<dbReference type="PIRSF" id="PIRSF005739">
    <property type="entry name" value="O-mtase"/>
    <property type="match status" value="1"/>
</dbReference>
<evidence type="ECO:0000256" key="1">
    <source>
        <dbReference type="ARBA" id="ARBA00022603"/>
    </source>
</evidence>
<dbReference type="Gene3D" id="3.40.50.150">
    <property type="entry name" value="Vaccinia Virus protein VP39"/>
    <property type="match status" value="1"/>
</dbReference>
<dbReference type="SUPFAM" id="SSF53335">
    <property type="entry name" value="S-adenosyl-L-methionine-dependent methyltransferases"/>
    <property type="match status" value="1"/>
</dbReference>
<dbReference type="RefSeq" id="WP_104422526.1">
    <property type="nucleotide sequence ID" value="NZ_PTIY01000002.1"/>
</dbReference>
<feature type="active site" description="Proton acceptor" evidence="4">
    <location>
        <position position="280"/>
    </location>
</feature>
<gene>
    <name evidence="7" type="ORF">B0F88_102250</name>
</gene>
<reference evidence="7 8" key="1">
    <citation type="submission" date="2018-02" db="EMBL/GenBank/DDBJ databases">
        <title>Subsurface microbial communities from deep shales in Ohio and West Virginia, USA.</title>
        <authorList>
            <person name="Wrighton K."/>
        </authorList>
    </citation>
    <scope>NUCLEOTIDE SEQUENCE [LARGE SCALE GENOMIC DNA]</scope>
    <source>
        <strain evidence="7 8">OWC-G53F</strain>
    </source>
</reference>
<keyword evidence="8" id="KW-1185">Reference proteome</keyword>
<accession>A0A2S6H778</accession>
<dbReference type="InterPro" id="IPR012967">
    <property type="entry name" value="COMT_dimerisation"/>
</dbReference>
<dbReference type="Gene3D" id="1.10.10.10">
    <property type="entry name" value="Winged helix-like DNA-binding domain superfamily/Winged helix DNA-binding domain"/>
    <property type="match status" value="1"/>
</dbReference>
<dbReference type="InterPro" id="IPR036390">
    <property type="entry name" value="WH_DNA-bd_sf"/>
</dbReference>
<dbReference type="Pfam" id="PF08100">
    <property type="entry name" value="Dimerisation"/>
    <property type="match status" value="1"/>
</dbReference>
<keyword evidence="2 7" id="KW-0808">Transferase</keyword>
<dbReference type="PROSITE" id="PS51683">
    <property type="entry name" value="SAM_OMT_II"/>
    <property type="match status" value="1"/>
</dbReference>
<dbReference type="AlphaFoldDB" id="A0A2S6H778"/>
<evidence type="ECO:0000313" key="7">
    <source>
        <dbReference type="EMBL" id="PPK73270.1"/>
    </source>
</evidence>
<keyword evidence="1 7" id="KW-0489">Methyltransferase</keyword>
<dbReference type="Proteomes" id="UP000238071">
    <property type="component" value="Unassembled WGS sequence"/>
</dbReference>